<feature type="transmembrane region" description="Helical" evidence="6">
    <location>
        <begin position="6"/>
        <end position="28"/>
    </location>
</feature>
<feature type="transmembrane region" description="Helical" evidence="6">
    <location>
        <begin position="197"/>
        <end position="219"/>
    </location>
</feature>
<evidence type="ECO:0000256" key="5">
    <source>
        <dbReference type="ARBA" id="ARBA00023136"/>
    </source>
</evidence>
<feature type="transmembrane region" description="Helical" evidence="6">
    <location>
        <begin position="128"/>
        <end position="146"/>
    </location>
</feature>
<dbReference type="InterPro" id="IPR012435">
    <property type="entry name" value="TMEM144"/>
</dbReference>
<keyword evidence="3 6" id="KW-0812">Transmembrane</keyword>
<feature type="transmembrane region" description="Helical" evidence="6">
    <location>
        <begin position="298"/>
        <end position="320"/>
    </location>
</feature>
<name>A0A0M3HXE5_ASCLU</name>
<sequence>MEPEEPGNFWIGIAAVAGSVFFFGTMFVPVKRYKCGDGIFVQFIMGIAIFFVGFIVYASRGFPQFYPLPMLGGLFWGVANSTAIPLTDVLGLALALLLWNTTSCIMGWATSRFGLFGVHPAPPKSDVLNYAGLVLLVVGGVMFLFVRSQPGRRKAKVTIDRIEIFTTDVTAEDKAKTEGVERSNNAVMKIGNKHKRIIACLVCFIAGVLYGSRTTPTIYMQDHHEEFANASKSGVDYVFSYFVGILLTTSSIFFIYAIIKRGHPVIYPRLVLPSIVCGASWAIAMTLLFVSNDNLSQTIAYPIITVLPGGVAALWSVFYFREIKGVRSISTMIGAICATLAGSALIAVSKKVTL</sequence>
<evidence type="ECO:0000313" key="8">
    <source>
        <dbReference type="WBParaSite" id="ALUE_0000797801-mRNA-1"/>
    </source>
</evidence>
<feature type="transmembrane region" description="Helical" evidence="6">
    <location>
        <begin position="239"/>
        <end position="259"/>
    </location>
</feature>
<feature type="transmembrane region" description="Helical" evidence="6">
    <location>
        <begin position="40"/>
        <end position="59"/>
    </location>
</feature>
<reference evidence="8" key="1">
    <citation type="submission" date="2017-02" db="UniProtKB">
        <authorList>
            <consortium name="WormBaseParasite"/>
        </authorList>
    </citation>
    <scope>IDENTIFICATION</scope>
</reference>
<keyword evidence="4 6" id="KW-1133">Transmembrane helix</keyword>
<dbReference type="InterPro" id="IPR010651">
    <property type="entry name" value="Sugar_transport"/>
</dbReference>
<dbReference type="Pfam" id="PF07857">
    <property type="entry name" value="TMEM144"/>
    <property type="match status" value="1"/>
</dbReference>
<dbReference type="Proteomes" id="UP000036681">
    <property type="component" value="Unplaced"/>
</dbReference>
<evidence type="ECO:0000256" key="4">
    <source>
        <dbReference type="ARBA" id="ARBA00022989"/>
    </source>
</evidence>
<evidence type="ECO:0000256" key="3">
    <source>
        <dbReference type="ARBA" id="ARBA00022692"/>
    </source>
</evidence>
<proteinExistence type="inferred from homology"/>
<organism evidence="7 8">
    <name type="scientific">Ascaris lumbricoides</name>
    <name type="common">Giant roundworm</name>
    <dbReference type="NCBI Taxonomy" id="6252"/>
    <lineage>
        <taxon>Eukaryota</taxon>
        <taxon>Metazoa</taxon>
        <taxon>Ecdysozoa</taxon>
        <taxon>Nematoda</taxon>
        <taxon>Chromadorea</taxon>
        <taxon>Rhabditida</taxon>
        <taxon>Spirurina</taxon>
        <taxon>Ascaridomorpha</taxon>
        <taxon>Ascaridoidea</taxon>
        <taxon>Ascarididae</taxon>
        <taxon>Ascaris</taxon>
    </lineage>
</organism>
<keyword evidence="7" id="KW-1185">Reference proteome</keyword>
<evidence type="ECO:0000256" key="1">
    <source>
        <dbReference type="ARBA" id="ARBA00004141"/>
    </source>
</evidence>
<dbReference type="PANTHER" id="PTHR16119">
    <property type="entry name" value="TRANSMEMBRANE PROTEIN 144"/>
    <property type="match status" value="1"/>
</dbReference>
<evidence type="ECO:0000313" key="7">
    <source>
        <dbReference type="Proteomes" id="UP000036681"/>
    </source>
</evidence>
<comment type="subcellular location">
    <subcellularLocation>
        <location evidence="1">Membrane</location>
        <topology evidence="1">Multi-pass membrane protein</topology>
    </subcellularLocation>
</comment>
<feature type="transmembrane region" description="Helical" evidence="6">
    <location>
        <begin position="65"/>
        <end position="82"/>
    </location>
</feature>
<dbReference type="GO" id="GO:0015144">
    <property type="term" value="F:carbohydrate transmembrane transporter activity"/>
    <property type="evidence" value="ECO:0007669"/>
    <property type="project" value="InterPro"/>
</dbReference>
<dbReference type="GO" id="GO:0016020">
    <property type="term" value="C:membrane"/>
    <property type="evidence" value="ECO:0007669"/>
    <property type="project" value="UniProtKB-SubCell"/>
</dbReference>
<dbReference type="AlphaFoldDB" id="A0A0M3HXE5"/>
<keyword evidence="5 6" id="KW-0472">Membrane</keyword>
<dbReference type="PANTHER" id="PTHR16119:SF17">
    <property type="entry name" value="TRANSMEMBRANE PROTEIN 144"/>
    <property type="match status" value="1"/>
</dbReference>
<evidence type="ECO:0000256" key="6">
    <source>
        <dbReference type="SAM" id="Phobius"/>
    </source>
</evidence>
<protein>
    <submittedName>
        <fullName evidence="8">Transmembrane protein 144</fullName>
    </submittedName>
</protein>
<feature type="transmembrane region" description="Helical" evidence="6">
    <location>
        <begin position="332"/>
        <end position="349"/>
    </location>
</feature>
<comment type="similarity">
    <text evidence="2">Belongs to the TMEM144 family.</text>
</comment>
<accession>A0A0M3HXE5</accession>
<feature type="transmembrane region" description="Helical" evidence="6">
    <location>
        <begin position="271"/>
        <end position="292"/>
    </location>
</feature>
<evidence type="ECO:0000256" key="2">
    <source>
        <dbReference type="ARBA" id="ARBA00005731"/>
    </source>
</evidence>
<dbReference type="WBParaSite" id="ALUE_0000797801-mRNA-1">
    <property type="protein sequence ID" value="ALUE_0000797801-mRNA-1"/>
    <property type="gene ID" value="ALUE_0000797801"/>
</dbReference>